<dbReference type="AlphaFoldDB" id="A0A8S1I4I7"/>
<dbReference type="Proteomes" id="UP000251686">
    <property type="component" value="Unassembled WGS sequence"/>
</dbReference>
<accession>A0A8S1I4I7</accession>
<organism evidence="1 2">
    <name type="scientific">Staphylococcus aureus</name>
    <dbReference type="NCBI Taxonomy" id="1280"/>
    <lineage>
        <taxon>Bacteria</taxon>
        <taxon>Bacillati</taxon>
        <taxon>Bacillota</taxon>
        <taxon>Bacilli</taxon>
        <taxon>Bacillales</taxon>
        <taxon>Staphylococcaceae</taxon>
        <taxon>Staphylococcus</taxon>
    </lineage>
</organism>
<proteinExistence type="predicted"/>
<reference evidence="1" key="1">
    <citation type="submission" date="2020-11" db="EMBL/GenBank/DDBJ databases">
        <authorList>
            <consortium name="Pathogen Informatics"/>
        </authorList>
    </citation>
    <scope>NUCLEOTIDE SEQUENCE</scope>
    <source>
        <strain evidence="1">NCTC13131</strain>
    </source>
</reference>
<evidence type="ECO:0000313" key="2">
    <source>
        <dbReference type="Proteomes" id="UP000251686"/>
    </source>
</evidence>
<comment type="caution">
    <text evidence="1">The sequence shown here is derived from an EMBL/GenBank/DDBJ whole genome shotgun (WGS) entry which is preliminary data.</text>
</comment>
<protein>
    <submittedName>
        <fullName evidence="1">Uncharacterized protein</fullName>
    </submittedName>
</protein>
<gene>
    <name evidence="1" type="ORF">NCTC13131_00193</name>
</gene>
<dbReference type="EMBL" id="UAUZ02000001">
    <property type="protein sequence ID" value="CAD7352733.1"/>
    <property type="molecule type" value="Genomic_DNA"/>
</dbReference>
<name>A0A8S1I4I7_STAAU</name>
<evidence type="ECO:0000313" key="1">
    <source>
        <dbReference type="EMBL" id="CAD7352733.1"/>
    </source>
</evidence>
<sequence length="30" mass="3483">MAYPNTIIVEEMIFLGLKYNTSKHYNCDSS</sequence>